<protein>
    <submittedName>
        <fullName evidence="1">Uncharacterized protein</fullName>
    </submittedName>
</protein>
<organism evidence="1 2">
    <name type="scientific">Riccia sorocarpa</name>
    <dbReference type="NCBI Taxonomy" id="122646"/>
    <lineage>
        <taxon>Eukaryota</taxon>
        <taxon>Viridiplantae</taxon>
        <taxon>Streptophyta</taxon>
        <taxon>Embryophyta</taxon>
        <taxon>Marchantiophyta</taxon>
        <taxon>Marchantiopsida</taxon>
        <taxon>Marchantiidae</taxon>
        <taxon>Marchantiales</taxon>
        <taxon>Ricciaceae</taxon>
        <taxon>Riccia</taxon>
    </lineage>
</organism>
<accession>A0ABD3GTS9</accession>
<comment type="caution">
    <text evidence="1">The sequence shown here is derived from an EMBL/GenBank/DDBJ whole genome shotgun (WGS) entry which is preliminary data.</text>
</comment>
<keyword evidence="2" id="KW-1185">Reference proteome</keyword>
<dbReference type="Proteomes" id="UP001633002">
    <property type="component" value="Unassembled WGS sequence"/>
</dbReference>
<evidence type="ECO:0000313" key="1">
    <source>
        <dbReference type="EMBL" id="KAL3681577.1"/>
    </source>
</evidence>
<sequence length="105" mass="12222">MPVEDDIPTWASIPWKDNLDRDSLLALRIIQLERREEDLLDAQEKLKAARLKNKARFDKTHRLRPKPIQAGDWVLVYDSSLENQHSTVRLEGVDVVLLPVLDVER</sequence>
<dbReference type="AlphaFoldDB" id="A0ABD3GTS9"/>
<dbReference type="EMBL" id="JBJQOH010000007">
    <property type="protein sequence ID" value="KAL3681577.1"/>
    <property type="molecule type" value="Genomic_DNA"/>
</dbReference>
<gene>
    <name evidence="1" type="ORF">R1sor_024533</name>
</gene>
<reference evidence="1 2" key="1">
    <citation type="submission" date="2024-09" db="EMBL/GenBank/DDBJ databases">
        <title>Chromosome-scale assembly of Riccia sorocarpa.</title>
        <authorList>
            <person name="Paukszto L."/>
        </authorList>
    </citation>
    <scope>NUCLEOTIDE SEQUENCE [LARGE SCALE GENOMIC DNA]</scope>
    <source>
        <strain evidence="1">LP-2024</strain>
        <tissue evidence="1">Aerial parts of the thallus</tissue>
    </source>
</reference>
<proteinExistence type="predicted"/>
<name>A0ABD3GTS9_9MARC</name>
<evidence type="ECO:0000313" key="2">
    <source>
        <dbReference type="Proteomes" id="UP001633002"/>
    </source>
</evidence>